<feature type="compositionally biased region" description="Polar residues" evidence="2">
    <location>
        <begin position="273"/>
        <end position="286"/>
    </location>
</feature>
<keyword evidence="1" id="KW-0175">Coiled coil</keyword>
<proteinExistence type="predicted"/>
<sequence length="645" mass="69082">MSDWWRERRQNEQLEDLQSEMSYARQETSRLQSQLSKIQGGLQERVNRLSTAFDAFVELSDLRYEMSGFLDAAELRRYTSRVLSAMASSTPLPPPTNPVPQYWLGPATEALIELTRGQDEQAPDTAKALDHQALGTAMALDERRTATFLALALAALGQRHQVRSEWLDVAFGVLPEDGTVTRVQRGLWATAARGGFGADGLELVVKRLQSVAPPADGWLPKLEKLGETPRSSGPRFEAVADQLTAATRLARLRSAIESIAGNLEAREPARTLTYTAANSKPDTNGATGRDPETDSQRDSERGLGQGSGRDLGPDSARGLGQGSGGDLWRDLGRDSGRELGRDSRRSLGRDSGRDLERDPGRGMGRDMGRDSRRGSERDPGRGSERDPARDSARRREVRGGGSASDGAVAQDSTAALLRLLISEGSEPERESLARVAVLRARISGAGESGAERLEDPVGTVEELLADDLSQNDDPHLAATVLRVIGPSLLPAVEDLAQVAGQPSPTQIDVSGDGHTIAIRPDGPDQLQLNTAVSSIKQSAGVVTAGKYAVPAILVGVGAVVAIGLGFVNAIWIVAGLILIGIGAFRYWNIRTAAKADQSAAADRATRLTDRCTTAATQLSDYIKATNTRQATITTNLTTIRNHLTT</sequence>
<evidence type="ECO:0000313" key="4">
    <source>
        <dbReference type="EMBL" id="TDW54668.1"/>
    </source>
</evidence>
<feature type="compositionally biased region" description="Basic and acidic residues" evidence="2">
    <location>
        <begin position="327"/>
        <end position="398"/>
    </location>
</feature>
<evidence type="ECO:0000256" key="2">
    <source>
        <dbReference type="SAM" id="MobiDB-lite"/>
    </source>
</evidence>
<keyword evidence="3" id="KW-1133">Transmembrane helix</keyword>
<name>A0A4R8BJF6_9ACTN</name>
<evidence type="ECO:0000256" key="3">
    <source>
        <dbReference type="SAM" id="Phobius"/>
    </source>
</evidence>
<feature type="region of interest" description="Disordered" evidence="2">
    <location>
        <begin position="273"/>
        <end position="409"/>
    </location>
</feature>
<dbReference type="AlphaFoldDB" id="A0A4R8BJF6"/>
<accession>A0A4R8BJF6</accession>
<gene>
    <name evidence="4" type="ORF">EV653_7987</name>
</gene>
<feature type="transmembrane region" description="Helical" evidence="3">
    <location>
        <begin position="551"/>
        <end position="584"/>
    </location>
</feature>
<feature type="coiled-coil region" evidence="1">
    <location>
        <begin position="7"/>
        <end position="34"/>
    </location>
</feature>
<protein>
    <submittedName>
        <fullName evidence="4">Uncharacterized protein</fullName>
    </submittedName>
</protein>
<keyword evidence="5" id="KW-1185">Reference proteome</keyword>
<evidence type="ECO:0000313" key="5">
    <source>
        <dbReference type="Proteomes" id="UP000295146"/>
    </source>
</evidence>
<comment type="caution">
    <text evidence="4">The sequence shown here is derived from an EMBL/GenBank/DDBJ whole genome shotgun (WGS) entry which is preliminary data.</text>
</comment>
<dbReference type="RefSeq" id="WP_166679706.1">
    <property type="nucleotide sequence ID" value="NZ_SODP01000005.1"/>
</dbReference>
<dbReference type="EMBL" id="SODP01000005">
    <property type="protein sequence ID" value="TDW54668.1"/>
    <property type="molecule type" value="Genomic_DNA"/>
</dbReference>
<organism evidence="4 5">
    <name type="scientific">Kribbella pratensis</name>
    <dbReference type="NCBI Taxonomy" id="2512112"/>
    <lineage>
        <taxon>Bacteria</taxon>
        <taxon>Bacillati</taxon>
        <taxon>Actinomycetota</taxon>
        <taxon>Actinomycetes</taxon>
        <taxon>Propionibacteriales</taxon>
        <taxon>Kribbellaceae</taxon>
        <taxon>Kribbella</taxon>
    </lineage>
</organism>
<feature type="compositionally biased region" description="Basic and acidic residues" evidence="2">
    <location>
        <begin position="289"/>
        <end position="301"/>
    </location>
</feature>
<dbReference type="Proteomes" id="UP000295146">
    <property type="component" value="Unassembled WGS sequence"/>
</dbReference>
<keyword evidence="3" id="KW-0812">Transmembrane</keyword>
<evidence type="ECO:0000256" key="1">
    <source>
        <dbReference type="SAM" id="Coils"/>
    </source>
</evidence>
<reference evidence="4 5" key="1">
    <citation type="submission" date="2019-03" db="EMBL/GenBank/DDBJ databases">
        <title>Genomic Encyclopedia of Type Strains, Phase III (KMG-III): the genomes of soil and plant-associated and newly described type strains.</title>
        <authorList>
            <person name="Whitman W."/>
        </authorList>
    </citation>
    <scope>NUCLEOTIDE SEQUENCE [LARGE SCALE GENOMIC DNA]</scope>
    <source>
        <strain evidence="4 5">VKM Ac-2573</strain>
    </source>
</reference>
<keyword evidence="3" id="KW-0472">Membrane</keyword>